<dbReference type="EMBL" id="BQNB010011921">
    <property type="protein sequence ID" value="GJS96903.1"/>
    <property type="molecule type" value="Genomic_DNA"/>
</dbReference>
<comment type="caution">
    <text evidence="2">The sequence shown here is derived from an EMBL/GenBank/DDBJ whole genome shotgun (WGS) entry which is preliminary data.</text>
</comment>
<reference evidence="2" key="2">
    <citation type="submission" date="2022-01" db="EMBL/GenBank/DDBJ databases">
        <authorList>
            <person name="Yamashiro T."/>
            <person name="Shiraishi A."/>
            <person name="Satake H."/>
            <person name="Nakayama K."/>
        </authorList>
    </citation>
    <scope>NUCLEOTIDE SEQUENCE</scope>
</reference>
<feature type="region of interest" description="Disordered" evidence="1">
    <location>
        <begin position="1"/>
        <end position="22"/>
    </location>
</feature>
<reference evidence="2" key="1">
    <citation type="journal article" date="2022" name="Int. J. Mol. Sci.">
        <title>Draft Genome of Tanacetum Coccineum: Genomic Comparison of Closely Related Tanacetum-Family Plants.</title>
        <authorList>
            <person name="Yamashiro T."/>
            <person name="Shiraishi A."/>
            <person name="Nakayama K."/>
            <person name="Satake H."/>
        </authorList>
    </citation>
    <scope>NUCLEOTIDE SEQUENCE</scope>
</reference>
<keyword evidence="3" id="KW-1185">Reference proteome</keyword>
<accession>A0ABQ5A788</accession>
<name>A0ABQ5A788_9ASTR</name>
<evidence type="ECO:0000256" key="1">
    <source>
        <dbReference type="SAM" id="MobiDB-lite"/>
    </source>
</evidence>
<gene>
    <name evidence="2" type="ORF">Tco_0803871</name>
</gene>
<organism evidence="2 3">
    <name type="scientific">Tanacetum coccineum</name>
    <dbReference type="NCBI Taxonomy" id="301880"/>
    <lineage>
        <taxon>Eukaryota</taxon>
        <taxon>Viridiplantae</taxon>
        <taxon>Streptophyta</taxon>
        <taxon>Embryophyta</taxon>
        <taxon>Tracheophyta</taxon>
        <taxon>Spermatophyta</taxon>
        <taxon>Magnoliopsida</taxon>
        <taxon>eudicotyledons</taxon>
        <taxon>Gunneridae</taxon>
        <taxon>Pentapetalae</taxon>
        <taxon>asterids</taxon>
        <taxon>campanulids</taxon>
        <taxon>Asterales</taxon>
        <taxon>Asteraceae</taxon>
        <taxon>Asteroideae</taxon>
        <taxon>Anthemideae</taxon>
        <taxon>Anthemidinae</taxon>
        <taxon>Tanacetum</taxon>
    </lineage>
</organism>
<evidence type="ECO:0000313" key="3">
    <source>
        <dbReference type="Proteomes" id="UP001151760"/>
    </source>
</evidence>
<dbReference type="Proteomes" id="UP001151760">
    <property type="component" value="Unassembled WGS sequence"/>
</dbReference>
<evidence type="ECO:0000313" key="2">
    <source>
        <dbReference type="EMBL" id="GJS96903.1"/>
    </source>
</evidence>
<protein>
    <submittedName>
        <fullName evidence="2">Uncharacterized protein</fullName>
    </submittedName>
</protein>
<proteinExistence type="predicted"/>
<sequence length="116" mass="13115">MGDENPIRTLGDYSKPSHEGYRNTIELPVGNNVVPLRSADENLRELSGEEAWETIENFSQGHSGSLGVDFLKLEMIEDDLELEYKEVYFLGRGLKSPVRPKEVEKVIFDEKKLGSS</sequence>